<dbReference type="InterPro" id="IPR052976">
    <property type="entry name" value="Scoloptoxin-like"/>
</dbReference>
<name>T1JLX2_STRMM</name>
<accession>T1JLX2</accession>
<dbReference type="PANTHER" id="PTHR22933">
    <property type="entry name" value="FI18007P1-RELATED"/>
    <property type="match status" value="1"/>
</dbReference>
<feature type="domain" description="Chitin-binding type-2" evidence="1">
    <location>
        <begin position="42"/>
        <end position="77"/>
    </location>
</feature>
<dbReference type="Pfam" id="PF01607">
    <property type="entry name" value="CBM_14"/>
    <property type="match status" value="1"/>
</dbReference>
<reference evidence="3" key="1">
    <citation type="submission" date="2011-05" db="EMBL/GenBank/DDBJ databases">
        <authorList>
            <person name="Richards S.R."/>
            <person name="Qu J."/>
            <person name="Jiang H."/>
            <person name="Jhangiani S.N."/>
            <person name="Agravi P."/>
            <person name="Goodspeed R."/>
            <person name="Gross S."/>
            <person name="Mandapat C."/>
            <person name="Jackson L."/>
            <person name="Mathew T."/>
            <person name="Pu L."/>
            <person name="Thornton R."/>
            <person name="Saada N."/>
            <person name="Wilczek-Boney K.B."/>
            <person name="Lee S."/>
            <person name="Kovar C."/>
            <person name="Wu Y."/>
            <person name="Scherer S.E."/>
            <person name="Worley K.C."/>
            <person name="Muzny D.M."/>
            <person name="Gibbs R."/>
        </authorList>
    </citation>
    <scope>NUCLEOTIDE SEQUENCE</scope>
    <source>
        <strain evidence="3">Brora</strain>
    </source>
</reference>
<dbReference type="EnsemblMetazoa" id="SMAR014852-RA">
    <property type="protein sequence ID" value="SMAR014852-PA"/>
    <property type="gene ID" value="SMAR014852"/>
</dbReference>
<protein>
    <recommendedName>
        <fullName evidence="1">Chitin-binding type-2 domain-containing protein</fullName>
    </recommendedName>
</protein>
<sequence>MEQLEHVIKYSHLIGCDLHPWRKKCSFLHLTLSRYLAILVVWHICDLENRKSSFLCTNGTIYNQIARVCDWWFNVDCGSSANFYSINDDLYKNPGSVIPEEDEDEFEFQTPQQFFFNNI</sequence>
<dbReference type="InterPro" id="IPR002557">
    <property type="entry name" value="Chitin-bd_dom"/>
</dbReference>
<dbReference type="GO" id="GO:0005576">
    <property type="term" value="C:extracellular region"/>
    <property type="evidence" value="ECO:0007669"/>
    <property type="project" value="InterPro"/>
</dbReference>
<dbReference type="HOGENOM" id="CLU_2064396_0_0_1"/>
<dbReference type="AlphaFoldDB" id="T1JLX2"/>
<dbReference type="GO" id="GO:0008061">
    <property type="term" value="F:chitin binding"/>
    <property type="evidence" value="ECO:0007669"/>
    <property type="project" value="InterPro"/>
</dbReference>
<evidence type="ECO:0000259" key="1">
    <source>
        <dbReference type="Pfam" id="PF01607"/>
    </source>
</evidence>
<evidence type="ECO:0000313" key="3">
    <source>
        <dbReference type="Proteomes" id="UP000014500"/>
    </source>
</evidence>
<reference evidence="2" key="2">
    <citation type="submission" date="2015-02" db="UniProtKB">
        <authorList>
            <consortium name="EnsemblMetazoa"/>
        </authorList>
    </citation>
    <scope>IDENTIFICATION</scope>
</reference>
<organism evidence="2 3">
    <name type="scientific">Strigamia maritima</name>
    <name type="common">European centipede</name>
    <name type="synonym">Geophilus maritimus</name>
    <dbReference type="NCBI Taxonomy" id="126957"/>
    <lineage>
        <taxon>Eukaryota</taxon>
        <taxon>Metazoa</taxon>
        <taxon>Ecdysozoa</taxon>
        <taxon>Arthropoda</taxon>
        <taxon>Myriapoda</taxon>
        <taxon>Chilopoda</taxon>
        <taxon>Pleurostigmophora</taxon>
        <taxon>Geophilomorpha</taxon>
        <taxon>Linotaeniidae</taxon>
        <taxon>Strigamia</taxon>
    </lineage>
</organism>
<dbReference type="EMBL" id="JH431846">
    <property type="status" value="NOT_ANNOTATED_CDS"/>
    <property type="molecule type" value="Genomic_DNA"/>
</dbReference>
<keyword evidence="3" id="KW-1185">Reference proteome</keyword>
<dbReference type="SUPFAM" id="SSF57625">
    <property type="entry name" value="Invertebrate chitin-binding proteins"/>
    <property type="match status" value="1"/>
</dbReference>
<dbReference type="InterPro" id="IPR036508">
    <property type="entry name" value="Chitin-bd_dom_sf"/>
</dbReference>
<dbReference type="PANTHER" id="PTHR22933:SF42">
    <property type="entry name" value="FI18455P1-RELATED"/>
    <property type="match status" value="1"/>
</dbReference>
<evidence type="ECO:0000313" key="2">
    <source>
        <dbReference type="EnsemblMetazoa" id="SMAR014852-PA"/>
    </source>
</evidence>
<dbReference type="Gene3D" id="2.170.140.10">
    <property type="entry name" value="Chitin binding domain"/>
    <property type="match status" value="1"/>
</dbReference>
<dbReference type="Proteomes" id="UP000014500">
    <property type="component" value="Unassembled WGS sequence"/>
</dbReference>
<dbReference type="STRING" id="126957.T1JLX2"/>
<proteinExistence type="predicted"/>